<evidence type="ECO:0000259" key="10">
    <source>
        <dbReference type="PROSITE" id="PS50102"/>
    </source>
</evidence>
<evidence type="ECO:0000256" key="9">
    <source>
        <dbReference type="SAM" id="MobiDB-lite"/>
    </source>
</evidence>
<reference evidence="11" key="1">
    <citation type="submission" date="2023-07" db="EMBL/GenBank/DDBJ databases">
        <title>Chromosome-level genome assembly of Artemia franciscana.</title>
        <authorList>
            <person name="Jo E."/>
        </authorList>
    </citation>
    <scope>NUCLEOTIDE SEQUENCE</scope>
    <source>
        <tissue evidence="11">Whole body</tissue>
    </source>
</reference>
<evidence type="ECO:0000313" key="11">
    <source>
        <dbReference type="EMBL" id="KAK2708007.1"/>
    </source>
</evidence>
<evidence type="ECO:0000256" key="1">
    <source>
        <dbReference type="ARBA" id="ARBA00004496"/>
    </source>
</evidence>
<dbReference type="SMART" id="SM00360">
    <property type="entry name" value="RRM"/>
    <property type="match status" value="1"/>
</dbReference>
<feature type="region of interest" description="Disordered" evidence="9">
    <location>
        <begin position="1"/>
        <end position="22"/>
    </location>
</feature>
<evidence type="ECO:0000256" key="6">
    <source>
        <dbReference type="ARBA" id="ARBA00022917"/>
    </source>
</evidence>
<dbReference type="PANTHER" id="PTHR14068">
    <property type="entry name" value="EUKARYOTIC TRANSLATION INITIATION FACTOR 3 EIF3 -RELATED"/>
    <property type="match status" value="1"/>
</dbReference>
<accession>A0AA88HNA9</accession>
<protein>
    <recommendedName>
        <fullName evidence="10">RRM domain-containing protein</fullName>
    </recommendedName>
</protein>
<comment type="caution">
    <text evidence="11">The sequence shown here is derived from an EMBL/GenBank/DDBJ whole genome shotgun (WGS) entry which is preliminary data.</text>
</comment>
<dbReference type="Pfam" id="PF00076">
    <property type="entry name" value="RRM_1"/>
    <property type="match status" value="1"/>
</dbReference>
<dbReference type="InterPro" id="IPR011400">
    <property type="entry name" value="EIF3B"/>
</dbReference>
<proteinExistence type="predicted"/>
<dbReference type="InterPro" id="IPR034363">
    <property type="entry name" value="eIF3B_RRM"/>
</dbReference>
<dbReference type="GO" id="GO:0003723">
    <property type="term" value="F:RNA binding"/>
    <property type="evidence" value="ECO:0007669"/>
    <property type="project" value="UniProtKB-UniRule"/>
</dbReference>
<dbReference type="EMBL" id="JAVRJZ010000019">
    <property type="protein sequence ID" value="KAK2708007.1"/>
    <property type="molecule type" value="Genomic_DNA"/>
</dbReference>
<evidence type="ECO:0000256" key="4">
    <source>
        <dbReference type="ARBA" id="ARBA00022574"/>
    </source>
</evidence>
<feature type="compositionally biased region" description="Acidic residues" evidence="9">
    <location>
        <begin position="1"/>
        <end position="16"/>
    </location>
</feature>
<dbReference type="GO" id="GO:0003743">
    <property type="term" value="F:translation initiation factor activity"/>
    <property type="evidence" value="ECO:0007669"/>
    <property type="project" value="UniProtKB-KW"/>
</dbReference>
<dbReference type="PANTHER" id="PTHR14068:SF0">
    <property type="entry name" value="EUKARYOTIC TRANSLATION INITIATION FACTOR 3 SUBUNIT B"/>
    <property type="match status" value="1"/>
</dbReference>
<dbReference type="SUPFAM" id="SSF82171">
    <property type="entry name" value="DPP6 N-terminal domain-like"/>
    <property type="match status" value="1"/>
</dbReference>
<dbReference type="FunFam" id="3.30.70.330:FF:000607">
    <property type="entry name" value="Eukaryotic translation initiation factor 3 subunit B"/>
    <property type="match status" value="1"/>
</dbReference>
<feature type="domain" description="RRM" evidence="10">
    <location>
        <begin position="32"/>
        <end position="116"/>
    </location>
</feature>
<feature type="non-terminal residue" evidence="11">
    <location>
        <position position="1"/>
    </location>
</feature>
<dbReference type="Gene3D" id="2.130.10.10">
    <property type="entry name" value="YVTN repeat-like/Quinoprotein amine dehydrogenase"/>
    <property type="match status" value="1"/>
</dbReference>
<comment type="subcellular location">
    <subcellularLocation>
        <location evidence="1">Cytoplasm</location>
    </subcellularLocation>
</comment>
<dbReference type="SUPFAM" id="SSF54928">
    <property type="entry name" value="RNA-binding domain, RBD"/>
    <property type="match status" value="1"/>
</dbReference>
<organism evidence="11 12">
    <name type="scientific">Artemia franciscana</name>
    <name type="common">Brine shrimp</name>
    <name type="synonym">Artemia sanfranciscana</name>
    <dbReference type="NCBI Taxonomy" id="6661"/>
    <lineage>
        <taxon>Eukaryota</taxon>
        <taxon>Metazoa</taxon>
        <taxon>Ecdysozoa</taxon>
        <taxon>Arthropoda</taxon>
        <taxon>Crustacea</taxon>
        <taxon>Branchiopoda</taxon>
        <taxon>Anostraca</taxon>
        <taxon>Artemiidae</taxon>
        <taxon>Artemia</taxon>
    </lineage>
</organism>
<dbReference type="CDD" id="cd12278">
    <property type="entry name" value="RRM_eIF3B"/>
    <property type="match status" value="1"/>
</dbReference>
<sequence>MEDDDVDQDFTDEELIPELLAERPQENDQFESVLVVDGIPQVGPERFEKLQNVIKKIFGRFGDIISEYYPKNEDGCTKGYVFFEYSTEDSAKEALKTLNAYKMDKSHTFTINLFSDFDMYENLPEEWTPPEPHPYKSKGNLHYYLLEPDAYDQYAVHYEGGDKTAIFLNSQPEPSLIQERPRWTEAHPRWSPLGTYFATYHSKGIALWGGEDFKQLARFSHPMVQLIDFSPNEKYMVSFSNAFSDHKEGEPQSIIIWDVLTGQRKRSFNADSGSLNWPVFKWSHDDKFFARISQDTLSIYETSSFKLMDLKSIKVPNIRDFGWSPSENTLAYWVAEEKDVPARVTLIEVPSKKELRVKNLFNVADAKIHWQKSGDFLCMKVDRYSKMRKEKQEIKYS</sequence>
<dbReference type="PROSITE" id="PS50102">
    <property type="entry name" value="RRM"/>
    <property type="match status" value="1"/>
</dbReference>
<dbReference type="InterPro" id="IPR035979">
    <property type="entry name" value="RBD_domain_sf"/>
</dbReference>
<evidence type="ECO:0000256" key="8">
    <source>
        <dbReference type="PROSITE-ProRule" id="PRU00176"/>
    </source>
</evidence>
<evidence type="ECO:0000256" key="2">
    <source>
        <dbReference type="ARBA" id="ARBA00022490"/>
    </source>
</evidence>
<keyword evidence="6" id="KW-0648">Protein biosynthesis</keyword>
<keyword evidence="2" id="KW-0963">Cytoplasm</keyword>
<dbReference type="GO" id="GO:0031369">
    <property type="term" value="F:translation initiation factor binding"/>
    <property type="evidence" value="ECO:0007669"/>
    <property type="project" value="InterPro"/>
</dbReference>
<dbReference type="Proteomes" id="UP001187531">
    <property type="component" value="Unassembled WGS sequence"/>
</dbReference>
<dbReference type="GO" id="GO:0005852">
    <property type="term" value="C:eukaryotic translation initiation factor 3 complex"/>
    <property type="evidence" value="ECO:0007669"/>
    <property type="project" value="InterPro"/>
</dbReference>
<keyword evidence="12" id="KW-1185">Reference proteome</keyword>
<evidence type="ECO:0000256" key="5">
    <source>
        <dbReference type="ARBA" id="ARBA00022884"/>
    </source>
</evidence>
<evidence type="ECO:0000256" key="3">
    <source>
        <dbReference type="ARBA" id="ARBA00022540"/>
    </source>
</evidence>
<dbReference type="Gene3D" id="3.30.70.330">
    <property type="match status" value="1"/>
</dbReference>
<dbReference type="AlphaFoldDB" id="A0AA88HNA9"/>
<dbReference type="InterPro" id="IPR012677">
    <property type="entry name" value="Nucleotide-bd_a/b_plait_sf"/>
</dbReference>
<evidence type="ECO:0000313" key="12">
    <source>
        <dbReference type="Proteomes" id="UP001187531"/>
    </source>
</evidence>
<name>A0AA88HNA9_ARTSF</name>
<comment type="subunit">
    <text evidence="7">Component of the eukaryotic translation initiation factor 3 (eIF-3) complex. The eIF-3 complex interacts with pix. Interacts with mxt.</text>
</comment>
<keyword evidence="5 8" id="KW-0694">RNA-binding</keyword>
<keyword evidence="4" id="KW-0853">WD repeat</keyword>
<gene>
    <name evidence="11" type="ORF">QYM36_015632</name>
</gene>
<dbReference type="InterPro" id="IPR000504">
    <property type="entry name" value="RRM_dom"/>
</dbReference>
<keyword evidence="3" id="KW-0396">Initiation factor</keyword>
<evidence type="ECO:0000256" key="7">
    <source>
        <dbReference type="ARBA" id="ARBA00047068"/>
    </source>
</evidence>
<dbReference type="InterPro" id="IPR015943">
    <property type="entry name" value="WD40/YVTN_repeat-like_dom_sf"/>
</dbReference>